<dbReference type="EMBL" id="UOGD01000237">
    <property type="protein sequence ID" value="VAX22835.1"/>
    <property type="molecule type" value="Genomic_DNA"/>
</dbReference>
<name>A0A3B1CUN2_9ZZZZ</name>
<protein>
    <submittedName>
        <fullName evidence="3">Myo-inositol 2-dehydrogenase 1</fullName>
        <ecNumber evidence="3">1.1.1.18</ecNumber>
    </submittedName>
</protein>
<dbReference type="Pfam" id="PF02894">
    <property type="entry name" value="GFO_IDH_MocA_C"/>
    <property type="match status" value="1"/>
</dbReference>
<reference evidence="3" key="1">
    <citation type="submission" date="2018-06" db="EMBL/GenBank/DDBJ databases">
        <authorList>
            <person name="Zhirakovskaya E."/>
        </authorList>
    </citation>
    <scope>NUCLEOTIDE SEQUENCE</scope>
</reference>
<dbReference type="EC" id="1.1.1.18" evidence="3"/>
<feature type="domain" description="Gfo/Idh/MocA-like oxidoreductase N-terminal" evidence="1">
    <location>
        <begin position="39"/>
        <end position="162"/>
    </location>
</feature>
<proteinExistence type="predicted"/>
<dbReference type="SUPFAM" id="SSF51735">
    <property type="entry name" value="NAD(P)-binding Rossmann-fold domains"/>
    <property type="match status" value="1"/>
</dbReference>
<gene>
    <name evidence="3" type="ORF">MNBD_IGNAVI01-2101</name>
</gene>
<evidence type="ECO:0000259" key="1">
    <source>
        <dbReference type="Pfam" id="PF01408"/>
    </source>
</evidence>
<dbReference type="Pfam" id="PF01408">
    <property type="entry name" value="GFO_IDH_MocA"/>
    <property type="match status" value="1"/>
</dbReference>
<evidence type="ECO:0000259" key="2">
    <source>
        <dbReference type="Pfam" id="PF02894"/>
    </source>
</evidence>
<dbReference type="PANTHER" id="PTHR43818">
    <property type="entry name" value="BCDNA.GH03377"/>
    <property type="match status" value="1"/>
</dbReference>
<dbReference type="GO" id="GO:0050112">
    <property type="term" value="F:inositol 2-dehydrogenase (NAD+) activity"/>
    <property type="evidence" value="ECO:0007669"/>
    <property type="project" value="UniProtKB-EC"/>
</dbReference>
<dbReference type="InterPro" id="IPR004104">
    <property type="entry name" value="Gfo/Idh/MocA-like_OxRdtase_C"/>
</dbReference>
<evidence type="ECO:0000313" key="3">
    <source>
        <dbReference type="EMBL" id="VAX22835.1"/>
    </source>
</evidence>
<dbReference type="InterPro" id="IPR036291">
    <property type="entry name" value="NAD(P)-bd_dom_sf"/>
</dbReference>
<dbReference type="AlphaFoldDB" id="A0A3B1CUN2"/>
<accession>A0A3B1CUN2</accession>
<dbReference type="InterPro" id="IPR050463">
    <property type="entry name" value="Gfo/Idh/MocA_oxidrdct_glycsds"/>
</dbReference>
<organism evidence="3">
    <name type="scientific">hydrothermal vent metagenome</name>
    <dbReference type="NCBI Taxonomy" id="652676"/>
    <lineage>
        <taxon>unclassified sequences</taxon>
        <taxon>metagenomes</taxon>
        <taxon>ecological metagenomes</taxon>
    </lineage>
</organism>
<dbReference type="SUPFAM" id="SSF55347">
    <property type="entry name" value="Glyceraldehyde-3-phosphate dehydrogenase-like, C-terminal domain"/>
    <property type="match status" value="1"/>
</dbReference>
<dbReference type="PANTHER" id="PTHR43818:SF5">
    <property type="entry name" value="OXIDOREDUCTASE FAMILY PROTEIN"/>
    <property type="match status" value="1"/>
</dbReference>
<dbReference type="GO" id="GO:0000166">
    <property type="term" value="F:nucleotide binding"/>
    <property type="evidence" value="ECO:0007669"/>
    <property type="project" value="InterPro"/>
</dbReference>
<feature type="domain" description="Gfo/Idh/MocA-like oxidoreductase C-terminal" evidence="2">
    <location>
        <begin position="176"/>
        <end position="438"/>
    </location>
</feature>
<sequence>MDINRRGFINKTTKAAISISTLGILANTSFAKGEPIKKLKVAIVGTGSRGSGTWGKELVHPYKDYVEMVGLCDINPKRVEFAKKYIGVDAPTYLAKDFDQMVQETKPDVIIVTTVDAFHVKYATRAMELGCDVLCEKPLAIDAGQCQTLLDTESKTGKKIITTFNARHGLASEKIKKVIMSGTLGRIISAEFQEYLDINHGASYFRRWHGKSGFSGTLLCHKASHHFDQMNWYMDAEPVEVNAFGKVAFYGKNNPFRSRNCRECPFTGKCKFYWDITKDKFLMDLYVACEDEDNYLRDGCVWDNDNDTYDTMTVEVKYNNGILMSYSLNAFLPYEGQKIAFNGQNGRLDVRLYQRQPWEVGHTSDFRLTKSFEGTETWHEKQGAGGHGGADKSLKDMLFLPNQDDPLGQMAGSRAGVMASLIGVAARQSIETGQRVKIADLIKFPFDWRL</sequence>
<dbReference type="Gene3D" id="3.30.360.10">
    <property type="entry name" value="Dihydrodipicolinate Reductase, domain 2"/>
    <property type="match status" value="1"/>
</dbReference>
<dbReference type="InterPro" id="IPR000683">
    <property type="entry name" value="Gfo/Idh/MocA-like_OxRdtase_N"/>
</dbReference>
<dbReference type="Gene3D" id="3.40.50.720">
    <property type="entry name" value="NAD(P)-binding Rossmann-like Domain"/>
    <property type="match status" value="1"/>
</dbReference>
<keyword evidence="3" id="KW-0560">Oxidoreductase</keyword>